<proteinExistence type="inferred from homology"/>
<dbReference type="AlphaFoldDB" id="A0A9P5C8Q3"/>
<dbReference type="InterPro" id="IPR002347">
    <property type="entry name" value="SDR_fam"/>
</dbReference>
<dbReference type="SUPFAM" id="SSF51735">
    <property type="entry name" value="NAD(P)-binding Rossmann-fold domains"/>
    <property type="match status" value="1"/>
</dbReference>
<comment type="caution">
    <text evidence="3">The sequence shown here is derived from an EMBL/GenBank/DDBJ whole genome shotgun (WGS) entry which is preliminary data.</text>
</comment>
<evidence type="ECO:0008006" key="5">
    <source>
        <dbReference type="Google" id="ProtNLM"/>
    </source>
</evidence>
<dbReference type="Gene3D" id="3.40.50.720">
    <property type="entry name" value="NAD(P)-binding Rossmann-like Domain"/>
    <property type="match status" value="1"/>
</dbReference>
<dbReference type="GO" id="GO:0016491">
    <property type="term" value="F:oxidoreductase activity"/>
    <property type="evidence" value="ECO:0007669"/>
    <property type="project" value="UniProtKB-KW"/>
</dbReference>
<keyword evidence="4" id="KW-1185">Reference proteome</keyword>
<dbReference type="EMBL" id="QLNT01000018">
    <property type="protein sequence ID" value="KAF3065550.1"/>
    <property type="molecule type" value="Genomic_DNA"/>
</dbReference>
<reference evidence="3 4" key="1">
    <citation type="submission" date="2018-06" db="EMBL/GenBank/DDBJ databases">
        <title>Genome analysis of cellulolytic fungus Trichoderma lentiforme CFAM-422.</title>
        <authorList>
            <person name="Steindorff A.S."/>
            <person name="Formighieri E.F."/>
            <person name="Midorikawa G.E.O."/>
            <person name="Tamietti M.S."/>
            <person name="Ramos E.Z."/>
            <person name="Silva A.S."/>
            <person name="Bon E.P.S."/>
            <person name="Mendes T.D."/>
            <person name="Damaso M.C.T."/>
            <person name="Favaro L.C.L."/>
        </authorList>
    </citation>
    <scope>NUCLEOTIDE SEQUENCE [LARGE SCALE GENOMIC DNA]</scope>
    <source>
        <strain evidence="3 4">CFAM-422</strain>
    </source>
</reference>
<dbReference type="PANTHER" id="PTHR43669">
    <property type="entry name" value="5-KETO-D-GLUCONATE 5-REDUCTASE"/>
    <property type="match status" value="1"/>
</dbReference>
<protein>
    <recommendedName>
        <fullName evidence="5">Short-chain dehydrogenase</fullName>
    </recommendedName>
</protein>
<gene>
    <name evidence="3" type="ORF">CFAM422_009549</name>
</gene>
<accession>A0A9P5C8Q3</accession>
<comment type="similarity">
    <text evidence="1">Belongs to the short-chain dehydrogenases/reductases (SDR) family.</text>
</comment>
<sequence length="244" mass="25984">MSHKVVLILGAGPHIGALSAKAFAAQGWKVALVARSLKDGYSSEGYLQIHGDLSQPQQVPSFFDKVSKALAIPSVVIYNALLRVPTESISGAVRSVANAKDSLSALSVSQIEHEMAVNCISAIVAAQQAVVGFKQLPADASKTFIYTGNKLHLATLEQVPLFNVGKSAAASLIHTASKSYRDAGFKFYFTNERLEDGSQAGADFDGPSRAALHVQLANDAKQGPWNYSFVKGKGYVEFGNLVEE</sequence>
<name>A0A9P5C8Q3_9HYPO</name>
<dbReference type="InterPro" id="IPR036291">
    <property type="entry name" value="NAD(P)-bd_dom_sf"/>
</dbReference>
<dbReference type="Pfam" id="PF00106">
    <property type="entry name" value="adh_short"/>
    <property type="match status" value="1"/>
</dbReference>
<dbReference type="Proteomes" id="UP000801864">
    <property type="component" value="Unassembled WGS sequence"/>
</dbReference>
<keyword evidence="2" id="KW-0560">Oxidoreductase</keyword>
<organism evidence="3 4">
    <name type="scientific">Trichoderma lentiforme</name>
    <dbReference type="NCBI Taxonomy" id="1567552"/>
    <lineage>
        <taxon>Eukaryota</taxon>
        <taxon>Fungi</taxon>
        <taxon>Dikarya</taxon>
        <taxon>Ascomycota</taxon>
        <taxon>Pezizomycotina</taxon>
        <taxon>Sordariomycetes</taxon>
        <taxon>Hypocreomycetidae</taxon>
        <taxon>Hypocreales</taxon>
        <taxon>Hypocreaceae</taxon>
        <taxon>Trichoderma</taxon>
    </lineage>
</organism>
<dbReference type="PANTHER" id="PTHR43669:SF4">
    <property type="entry name" value="SHORT-CHAIN DEHYDROGENASE"/>
    <property type="match status" value="1"/>
</dbReference>
<evidence type="ECO:0000313" key="4">
    <source>
        <dbReference type="Proteomes" id="UP000801864"/>
    </source>
</evidence>
<evidence type="ECO:0000256" key="1">
    <source>
        <dbReference type="ARBA" id="ARBA00006484"/>
    </source>
</evidence>
<evidence type="ECO:0000256" key="2">
    <source>
        <dbReference type="ARBA" id="ARBA00023002"/>
    </source>
</evidence>
<evidence type="ECO:0000313" key="3">
    <source>
        <dbReference type="EMBL" id="KAF3065550.1"/>
    </source>
</evidence>